<name>A0ABU0W0S6_9RHOB</name>
<evidence type="ECO:0000256" key="9">
    <source>
        <dbReference type="SAM" id="SignalP"/>
    </source>
</evidence>
<comment type="similarity">
    <text evidence="2">Belongs to the outer membrane factor (OMF) (TC 1.B.17) family.</text>
</comment>
<keyword evidence="8" id="KW-0175">Coiled coil</keyword>
<evidence type="ECO:0000256" key="6">
    <source>
        <dbReference type="ARBA" id="ARBA00023136"/>
    </source>
</evidence>
<keyword evidence="11" id="KW-1185">Reference proteome</keyword>
<dbReference type="InterPro" id="IPR051906">
    <property type="entry name" value="TolC-like"/>
</dbReference>
<gene>
    <name evidence="10" type="ORF">Q9295_11560</name>
</gene>
<dbReference type="SUPFAM" id="SSF56954">
    <property type="entry name" value="Outer membrane efflux proteins (OEP)"/>
    <property type="match status" value="1"/>
</dbReference>
<evidence type="ECO:0000256" key="3">
    <source>
        <dbReference type="ARBA" id="ARBA00022448"/>
    </source>
</evidence>
<feature type="coiled-coil region" evidence="8">
    <location>
        <begin position="149"/>
        <end position="208"/>
    </location>
</feature>
<evidence type="ECO:0000313" key="10">
    <source>
        <dbReference type="EMBL" id="MDQ2067015.1"/>
    </source>
</evidence>
<organism evidence="10 11">
    <name type="scientific">Pseudogemmobacter lacusdianii</name>
    <dbReference type="NCBI Taxonomy" id="3069608"/>
    <lineage>
        <taxon>Bacteria</taxon>
        <taxon>Pseudomonadati</taxon>
        <taxon>Pseudomonadota</taxon>
        <taxon>Alphaproteobacteria</taxon>
        <taxon>Rhodobacterales</taxon>
        <taxon>Paracoccaceae</taxon>
        <taxon>Pseudogemmobacter</taxon>
    </lineage>
</organism>
<reference evidence="10 11" key="1">
    <citation type="submission" date="2023-08" db="EMBL/GenBank/DDBJ databases">
        <title>Characterization of two Paracoccaceae strains isolated from Phycosphere and proposal of Xinfangfangia lacusdiani sp. nov.</title>
        <authorList>
            <person name="Deng Y."/>
            <person name="Zhang Y.Q."/>
        </authorList>
    </citation>
    <scope>NUCLEOTIDE SEQUENCE [LARGE SCALE GENOMIC DNA]</scope>
    <source>
        <strain evidence="10 11">CPCC 101601</strain>
    </source>
</reference>
<keyword evidence="6" id="KW-0472">Membrane</keyword>
<accession>A0ABU0W0S6</accession>
<feature type="signal peptide" evidence="9">
    <location>
        <begin position="1"/>
        <end position="27"/>
    </location>
</feature>
<feature type="chain" id="PRO_5046588863" evidence="9">
    <location>
        <begin position="28"/>
        <end position="463"/>
    </location>
</feature>
<keyword evidence="9" id="KW-0732">Signal</keyword>
<comment type="caution">
    <text evidence="10">The sequence shown here is derived from an EMBL/GenBank/DDBJ whole genome shotgun (WGS) entry which is preliminary data.</text>
</comment>
<protein>
    <submittedName>
        <fullName evidence="10">TolC family outer membrane protein</fullName>
    </submittedName>
</protein>
<dbReference type="PANTHER" id="PTHR30026">
    <property type="entry name" value="OUTER MEMBRANE PROTEIN TOLC"/>
    <property type="match status" value="1"/>
</dbReference>
<evidence type="ECO:0000256" key="2">
    <source>
        <dbReference type="ARBA" id="ARBA00007613"/>
    </source>
</evidence>
<proteinExistence type="inferred from homology"/>
<dbReference type="InterPro" id="IPR010130">
    <property type="entry name" value="T1SS_OMP_TolC"/>
</dbReference>
<keyword evidence="7" id="KW-0998">Cell outer membrane</keyword>
<keyword evidence="3" id="KW-0813">Transport</keyword>
<dbReference type="Gene3D" id="1.20.1600.10">
    <property type="entry name" value="Outer membrane efflux proteins (OEP)"/>
    <property type="match status" value="1"/>
</dbReference>
<evidence type="ECO:0000256" key="7">
    <source>
        <dbReference type="ARBA" id="ARBA00023237"/>
    </source>
</evidence>
<evidence type="ECO:0000256" key="1">
    <source>
        <dbReference type="ARBA" id="ARBA00004442"/>
    </source>
</evidence>
<keyword evidence="5" id="KW-0812">Transmembrane</keyword>
<feature type="coiled-coil region" evidence="8">
    <location>
        <begin position="354"/>
        <end position="403"/>
    </location>
</feature>
<dbReference type="Pfam" id="PF02321">
    <property type="entry name" value="OEP"/>
    <property type="match status" value="2"/>
</dbReference>
<dbReference type="EMBL" id="JAVDBT010000010">
    <property type="protein sequence ID" value="MDQ2067015.1"/>
    <property type="molecule type" value="Genomic_DNA"/>
</dbReference>
<evidence type="ECO:0000313" key="11">
    <source>
        <dbReference type="Proteomes" id="UP001239680"/>
    </source>
</evidence>
<sequence length="463" mass="49009">MRNFMRAMTLTASLALAGGLTAVQAQAETLADALIAAYKNSHLLDQNQAVLRAADEDVAIAVASLRPVISFAANAGYAYAKTNVPNSANHLVTEGLSSSATLSAELLLLDFGRRDFGIKIAQHSVLATRHALVNVEQQVLLAAVSAYVNVQLQQQIVALRESNVRLISQELQAAQDRFDVGEVTRTDVSIAEARLAAARSNLAAAQGDLMIARESYKAATGAYPGRLAALPPVPKIGKTVDEAQSVARRSHPIVLQAQELVTLAEAQVGLANANMKPTVGLGASINWTDNGDLTERLGLSMNQTLYAGGEKSAQYRKALAGGDRARAALGQSVVDVLQNVGNAWASLAVFGASIDASNQQIRAAQAAFDGVREEATLGARTTLDVLNAEQELLNARASRLQAEAGRYIGVYQVLASMGLLTVEHLKLGIPTYDPQAYYNAVKTAPATSSRGKKLDEIMKKIGN</sequence>
<dbReference type="InterPro" id="IPR003423">
    <property type="entry name" value="OMP_efflux"/>
</dbReference>
<keyword evidence="4" id="KW-1134">Transmembrane beta strand</keyword>
<dbReference type="Proteomes" id="UP001239680">
    <property type="component" value="Unassembled WGS sequence"/>
</dbReference>
<dbReference type="NCBIfam" id="TIGR01844">
    <property type="entry name" value="type_I_sec_TolC"/>
    <property type="match status" value="1"/>
</dbReference>
<evidence type="ECO:0000256" key="5">
    <source>
        <dbReference type="ARBA" id="ARBA00022692"/>
    </source>
</evidence>
<comment type="subcellular location">
    <subcellularLocation>
        <location evidence="1">Cell outer membrane</location>
    </subcellularLocation>
</comment>
<evidence type="ECO:0000256" key="8">
    <source>
        <dbReference type="SAM" id="Coils"/>
    </source>
</evidence>
<evidence type="ECO:0000256" key="4">
    <source>
        <dbReference type="ARBA" id="ARBA00022452"/>
    </source>
</evidence>
<dbReference type="PANTHER" id="PTHR30026:SF22">
    <property type="entry name" value="OUTER MEMBRANE EFFLUX PROTEIN"/>
    <property type="match status" value="1"/>
</dbReference>